<evidence type="ECO:0000256" key="2">
    <source>
        <dbReference type="ARBA" id="ARBA00006376"/>
    </source>
</evidence>
<dbReference type="SUPFAM" id="SSF53383">
    <property type="entry name" value="PLP-dependent transferases"/>
    <property type="match status" value="1"/>
</dbReference>
<dbReference type="Proteomes" id="UP000001219">
    <property type="component" value="Chromosome"/>
</dbReference>
<comment type="function">
    <text evidence="4">Catalyzes the reversible interconversion of serine and glycine with tetrahydrofolate (THF) serving as the one-carbon carrier. This reaction serves as the major source of one-carbon groups required for the biosynthesis of purines, thymidylate, methionine, and other important biomolecules.</text>
</comment>
<dbReference type="InterPro" id="IPR049943">
    <property type="entry name" value="Ser_HO-MeTrfase-like"/>
</dbReference>
<dbReference type="GO" id="GO:0019264">
    <property type="term" value="P:glycine biosynthetic process from serine"/>
    <property type="evidence" value="ECO:0007669"/>
    <property type="project" value="InterPro"/>
</dbReference>
<dbReference type="InterPro" id="IPR001085">
    <property type="entry name" value="Ser_HO-MeTrfase"/>
</dbReference>
<name>D0L9H8_GORB4</name>
<evidence type="ECO:0000259" key="7">
    <source>
        <dbReference type="Pfam" id="PF00464"/>
    </source>
</evidence>
<dbReference type="Pfam" id="PF00464">
    <property type="entry name" value="SHMT"/>
    <property type="match status" value="1"/>
</dbReference>
<evidence type="ECO:0000313" key="9">
    <source>
        <dbReference type="Proteomes" id="UP000001219"/>
    </source>
</evidence>
<dbReference type="GO" id="GO:0030170">
    <property type="term" value="F:pyridoxal phosphate binding"/>
    <property type="evidence" value="ECO:0007669"/>
    <property type="project" value="UniProtKB-UniRule"/>
</dbReference>
<dbReference type="InterPro" id="IPR015422">
    <property type="entry name" value="PyrdxlP-dep_Trfase_small"/>
</dbReference>
<keyword evidence="3 4" id="KW-0663">Pyridoxal phosphate</keyword>
<dbReference type="PIRSF" id="PIRSF000412">
    <property type="entry name" value="SHMT"/>
    <property type="match status" value="1"/>
</dbReference>
<evidence type="ECO:0000256" key="4">
    <source>
        <dbReference type="HAMAP-Rule" id="MF_00051"/>
    </source>
</evidence>
<dbReference type="AlphaFoldDB" id="D0L9H8"/>
<comment type="caution">
    <text evidence="4">Lacks conserved residue(s) required for the propagation of feature annotation.</text>
</comment>
<comment type="catalytic activity">
    <reaction evidence="4">
        <text>(6R)-5,10-methylene-5,6,7,8-tetrahydrofolate + glycine + H2O = (6S)-5,6,7,8-tetrahydrofolate + L-serine</text>
        <dbReference type="Rhea" id="RHEA:15481"/>
        <dbReference type="ChEBI" id="CHEBI:15377"/>
        <dbReference type="ChEBI" id="CHEBI:15636"/>
        <dbReference type="ChEBI" id="CHEBI:33384"/>
        <dbReference type="ChEBI" id="CHEBI:57305"/>
        <dbReference type="ChEBI" id="CHEBI:57453"/>
        <dbReference type="EC" id="2.1.2.1"/>
    </reaction>
</comment>
<dbReference type="PANTHER" id="PTHR11680">
    <property type="entry name" value="SERINE HYDROXYMETHYLTRANSFERASE"/>
    <property type="match status" value="1"/>
</dbReference>
<dbReference type="Gene3D" id="3.40.640.10">
    <property type="entry name" value="Type I PLP-dependent aspartate aminotransferase-like (Major domain)"/>
    <property type="match status" value="1"/>
</dbReference>
<evidence type="ECO:0000256" key="3">
    <source>
        <dbReference type="ARBA" id="ARBA00022898"/>
    </source>
</evidence>
<dbReference type="eggNOG" id="COG0112">
    <property type="taxonomic scope" value="Bacteria"/>
</dbReference>
<reference evidence="9" key="1">
    <citation type="submission" date="2009-10" db="EMBL/GenBank/DDBJ databases">
        <title>The complete chromosome of Gordonia bronchialis DSM 43247.</title>
        <authorList>
            <consortium name="US DOE Joint Genome Institute (JGI-PGF)"/>
            <person name="Lucas S."/>
            <person name="Copeland A."/>
            <person name="Lapidus A."/>
            <person name="Glavina del Rio T."/>
            <person name="Dalin E."/>
            <person name="Tice H."/>
            <person name="Bruce D."/>
            <person name="Goodwin L."/>
            <person name="Pitluck S."/>
            <person name="Kyrpides N."/>
            <person name="Mavromatis K."/>
            <person name="Ivanova N."/>
            <person name="Ovchinnikova G."/>
            <person name="Saunders E."/>
            <person name="Brettin T."/>
            <person name="Detter J.C."/>
            <person name="Han C."/>
            <person name="Larimer F."/>
            <person name="Land M."/>
            <person name="Hauser L."/>
            <person name="Markowitz V."/>
            <person name="Cheng J.-F."/>
            <person name="Hugenholtz P."/>
            <person name="Woyke T."/>
            <person name="Wu D."/>
            <person name="Jando M."/>
            <person name="Schneider S."/>
            <person name="Goeker M."/>
            <person name="Klenk H.-P."/>
            <person name="Eisen J.A."/>
        </authorList>
    </citation>
    <scope>NUCLEOTIDE SEQUENCE [LARGE SCALE GENOMIC DNA]</scope>
    <source>
        <strain evidence="9">ATCC 25592 / DSM 43247 / BCRC 13721 / JCM 3198 / KCTC 3076 / NBRC 16047 / NCTC 10667</strain>
    </source>
</reference>
<dbReference type="InterPro" id="IPR039429">
    <property type="entry name" value="SHMT-like_dom"/>
</dbReference>
<reference evidence="8 9" key="2">
    <citation type="journal article" date="2010" name="Stand. Genomic Sci.">
        <title>Complete genome sequence of Gordonia bronchialis type strain (3410).</title>
        <authorList>
            <person name="Ivanova N."/>
            <person name="Sikorski J."/>
            <person name="Jando M."/>
            <person name="Lapidus A."/>
            <person name="Nolan M."/>
            <person name="Lucas S."/>
            <person name="Del Rio T.G."/>
            <person name="Tice H."/>
            <person name="Copeland A."/>
            <person name="Cheng J.F."/>
            <person name="Chen F."/>
            <person name="Bruce D."/>
            <person name="Goodwin L."/>
            <person name="Pitluck S."/>
            <person name="Mavromatis K."/>
            <person name="Ovchinnikova G."/>
            <person name="Pati A."/>
            <person name="Chen A."/>
            <person name="Palaniappan K."/>
            <person name="Land M."/>
            <person name="Hauser L."/>
            <person name="Chang Y.J."/>
            <person name="Jeffries C.D."/>
            <person name="Chain P."/>
            <person name="Saunders E."/>
            <person name="Han C."/>
            <person name="Detter J.C."/>
            <person name="Brettin T."/>
            <person name="Rohde M."/>
            <person name="Goker M."/>
            <person name="Bristow J."/>
            <person name="Eisen J.A."/>
            <person name="Markowitz V."/>
            <person name="Hugenholtz P."/>
            <person name="Klenk H.P."/>
            <person name="Kyrpides N.C."/>
        </authorList>
    </citation>
    <scope>NUCLEOTIDE SEQUENCE [LARGE SCALE GENOMIC DNA]</scope>
    <source>
        <strain evidence="9">ATCC 25592 / DSM 43247 / BCRC 13721 / JCM 3198 / KCTC 3076 / NBRC 16047 / NCTC 10667</strain>
    </source>
</reference>
<dbReference type="InterPro" id="IPR015424">
    <property type="entry name" value="PyrdxlP-dep_Trfase"/>
</dbReference>
<dbReference type="GO" id="GO:0004372">
    <property type="term" value="F:glycine hydroxymethyltransferase activity"/>
    <property type="evidence" value="ECO:0007669"/>
    <property type="project" value="UniProtKB-EC"/>
</dbReference>
<dbReference type="EC" id="2.1.2.1" evidence="4"/>
<feature type="modified residue" description="N6-(pyridoxal phosphate)lysine" evidence="4 5">
    <location>
        <position position="225"/>
    </location>
</feature>
<dbReference type="HOGENOM" id="CLU_022477_2_1_11"/>
<keyword evidence="4" id="KW-0554">One-carbon metabolism</keyword>
<feature type="domain" description="Serine hydroxymethyltransferase-like" evidence="7">
    <location>
        <begin position="6"/>
        <end position="379"/>
    </location>
</feature>
<dbReference type="CDD" id="cd00378">
    <property type="entry name" value="SHMT"/>
    <property type="match status" value="1"/>
</dbReference>
<gene>
    <name evidence="4" type="primary">glyA</name>
    <name evidence="8" type="ordered locus">Gbro_1912</name>
</gene>
<keyword evidence="4" id="KW-0963">Cytoplasm</keyword>
<dbReference type="InterPro" id="IPR015421">
    <property type="entry name" value="PyrdxlP-dep_Trfase_major"/>
</dbReference>
<protein>
    <recommendedName>
        <fullName evidence="4">Probable serine hydroxymethyltransferase</fullName>
        <shortName evidence="4">SHMT</shortName>
        <shortName evidence="4">Serine methylase</shortName>
        <ecNumber evidence="4">2.1.2.1</ecNumber>
    </recommendedName>
</protein>
<dbReference type="KEGG" id="gbr:Gbro_1912"/>
<dbReference type="PANTHER" id="PTHR11680:SF35">
    <property type="entry name" value="SERINE HYDROXYMETHYLTRANSFERASE 1"/>
    <property type="match status" value="1"/>
</dbReference>
<evidence type="ECO:0000313" key="8">
    <source>
        <dbReference type="EMBL" id="ACY21166.1"/>
    </source>
</evidence>
<organism evidence="8 9">
    <name type="scientific">Gordonia bronchialis (strain ATCC 25592 / DSM 43247 / BCRC 13721 / JCM 3198 / KCTC 3076 / NBRC 16047 / NCTC 10667)</name>
    <name type="common">Rhodococcus bronchialis</name>
    <dbReference type="NCBI Taxonomy" id="526226"/>
    <lineage>
        <taxon>Bacteria</taxon>
        <taxon>Bacillati</taxon>
        <taxon>Actinomycetota</taxon>
        <taxon>Actinomycetes</taxon>
        <taxon>Mycobacteriales</taxon>
        <taxon>Gordoniaceae</taxon>
        <taxon>Gordonia</taxon>
    </lineage>
</organism>
<comment type="similarity">
    <text evidence="2 4">Belongs to the SHMT family.</text>
</comment>
<dbReference type="GO" id="GO:0005829">
    <property type="term" value="C:cytosol"/>
    <property type="evidence" value="ECO:0007669"/>
    <property type="project" value="TreeGrafter"/>
</dbReference>
<dbReference type="GO" id="GO:0035999">
    <property type="term" value="P:tetrahydrofolate interconversion"/>
    <property type="evidence" value="ECO:0007669"/>
    <property type="project" value="UniProtKB-UniRule"/>
</dbReference>
<comment type="subcellular location">
    <subcellularLocation>
        <location evidence="4">Cytoplasm</location>
    </subcellularLocation>
</comment>
<accession>D0L9H8</accession>
<comment type="pathway">
    <text evidence="4">One-carbon metabolism; tetrahydrofolate interconversion.</text>
</comment>
<dbReference type="HAMAP" id="MF_00051">
    <property type="entry name" value="SHMT"/>
    <property type="match status" value="1"/>
</dbReference>
<sequence>MTDRTGDAEVDALIGREQLRRTRSLQLIASETEPSAGVRTAMASVFDTKYAEGYPGARYHGGCEVVDDVERLAIDRARELFDAPYANVQPNSGSAAGVAVYAAFAQPGDPVLALRLDQGGHQTHGSRANFSGRWFSPLHYGVRTSDERIDYDQVRDLALVHRPRILVAGGAAYSRFYDFAVLREIADEAECVLWVDAAHLAGLVAAGVAASPMPYADVVTVSTNKVLRGPRGGLILAPGRHRVVLDKAVFPFVQGGTAMNAIAGKAVAFAEAATPEFAAYVRTAVANAAALSAALTERGLRIVSGGTDTHLAVVDVTSLDLTGVEAQRRLDAAGIVVDKAVLPFDTRPVSQGSAVRIGTPSVTLAGLGTQDMPLLADWIVEALRSPVGSRDDGGPHARIRGQITDLPAG</sequence>
<dbReference type="RefSeq" id="WP_012833724.1">
    <property type="nucleotide sequence ID" value="NC_013441.1"/>
</dbReference>
<dbReference type="OrthoDB" id="9803846at2"/>
<evidence type="ECO:0000256" key="6">
    <source>
        <dbReference type="SAM" id="MobiDB-lite"/>
    </source>
</evidence>
<feature type="region of interest" description="Disordered" evidence="6">
    <location>
        <begin position="389"/>
        <end position="409"/>
    </location>
</feature>
<comment type="cofactor">
    <cofactor evidence="1 4 5">
        <name>pyridoxal 5'-phosphate</name>
        <dbReference type="ChEBI" id="CHEBI:597326"/>
    </cofactor>
</comment>
<evidence type="ECO:0000256" key="1">
    <source>
        <dbReference type="ARBA" id="ARBA00001933"/>
    </source>
</evidence>
<feature type="binding site" evidence="4">
    <location>
        <position position="116"/>
    </location>
    <ligand>
        <name>(6S)-5,6,7,8-tetrahydrofolate</name>
        <dbReference type="ChEBI" id="CHEBI:57453"/>
    </ligand>
</feature>
<dbReference type="EMBL" id="CP001802">
    <property type="protein sequence ID" value="ACY21166.1"/>
    <property type="molecule type" value="Genomic_DNA"/>
</dbReference>
<evidence type="ECO:0000256" key="5">
    <source>
        <dbReference type="PIRSR" id="PIRSR000412-50"/>
    </source>
</evidence>
<proteinExistence type="inferred from homology"/>
<dbReference type="UniPathway" id="UPA00193"/>
<dbReference type="STRING" id="526226.Gbro_1912"/>
<dbReference type="Gene3D" id="3.90.1150.10">
    <property type="entry name" value="Aspartate Aminotransferase, domain 1"/>
    <property type="match status" value="1"/>
</dbReference>
<dbReference type="NCBIfam" id="NF000586">
    <property type="entry name" value="PRK00011.1"/>
    <property type="match status" value="1"/>
</dbReference>
<keyword evidence="4 8" id="KW-0808">Transferase</keyword>
<keyword evidence="9" id="KW-1185">Reference proteome</keyword>
<comment type="subunit">
    <text evidence="4">Homodimer.</text>
</comment>